<evidence type="ECO:0000313" key="4">
    <source>
        <dbReference type="Proteomes" id="UP001501444"/>
    </source>
</evidence>
<dbReference type="Pfam" id="PF26604">
    <property type="entry name" value="CBU_0592"/>
    <property type="match status" value="1"/>
</dbReference>
<protein>
    <recommendedName>
        <fullName evidence="2">CBU-0592-like domain-containing protein</fullName>
    </recommendedName>
</protein>
<feature type="domain" description="CBU-0592-like" evidence="2">
    <location>
        <begin position="2"/>
        <end position="73"/>
    </location>
</feature>
<feature type="transmembrane region" description="Helical" evidence="1">
    <location>
        <begin position="55"/>
        <end position="71"/>
    </location>
</feature>
<gene>
    <name evidence="3" type="ORF">GCM10010170_032680</name>
</gene>
<accession>A0ABP5TAP3</accession>
<keyword evidence="1" id="KW-0472">Membrane</keyword>
<dbReference type="RefSeq" id="WP_344613224.1">
    <property type="nucleotide sequence ID" value="NZ_BAAARV010000025.1"/>
</dbReference>
<keyword evidence="4" id="KW-1185">Reference proteome</keyword>
<feature type="transmembrane region" description="Helical" evidence="1">
    <location>
        <begin position="30"/>
        <end position="49"/>
    </location>
</feature>
<sequence>MYDVVQIAGSVLILAAFVAALGGRLKQSSYAYLATNAIGSAALTVTAVIGREWGFILLEGVWALVSIYSIVRKATGQSVAAAH</sequence>
<keyword evidence="1" id="KW-0812">Transmembrane</keyword>
<evidence type="ECO:0000259" key="2">
    <source>
        <dbReference type="Pfam" id="PF26604"/>
    </source>
</evidence>
<dbReference type="InterPro" id="IPR058058">
    <property type="entry name" value="CBU_0592-like"/>
</dbReference>
<dbReference type="EMBL" id="BAAARV010000025">
    <property type="protein sequence ID" value="GAA2346106.1"/>
    <property type="molecule type" value="Genomic_DNA"/>
</dbReference>
<dbReference type="NCBIfam" id="NF047864">
    <property type="entry name" value="CBU_0592_membra"/>
    <property type="match status" value="1"/>
</dbReference>
<evidence type="ECO:0000256" key="1">
    <source>
        <dbReference type="SAM" id="Phobius"/>
    </source>
</evidence>
<feature type="transmembrane region" description="Helical" evidence="1">
    <location>
        <begin position="6"/>
        <end position="23"/>
    </location>
</feature>
<keyword evidence="1" id="KW-1133">Transmembrane helix</keyword>
<organism evidence="3 4">
    <name type="scientific">Dactylosporangium salmoneum</name>
    <dbReference type="NCBI Taxonomy" id="53361"/>
    <lineage>
        <taxon>Bacteria</taxon>
        <taxon>Bacillati</taxon>
        <taxon>Actinomycetota</taxon>
        <taxon>Actinomycetes</taxon>
        <taxon>Micromonosporales</taxon>
        <taxon>Micromonosporaceae</taxon>
        <taxon>Dactylosporangium</taxon>
    </lineage>
</organism>
<evidence type="ECO:0000313" key="3">
    <source>
        <dbReference type="EMBL" id="GAA2346106.1"/>
    </source>
</evidence>
<name>A0ABP5TAP3_9ACTN</name>
<reference evidence="4" key="1">
    <citation type="journal article" date="2019" name="Int. J. Syst. Evol. Microbiol.">
        <title>The Global Catalogue of Microorganisms (GCM) 10K type strain sequencing project: providing services to taxonomists for standard genome sequencing and annotation.</title>
        <authorList>
            <consortium name="The Broad Institute Genomics Platform"/>
            <consortium name="The Broad Institute Genome Sequencing Center for Infectious Disease"/>
            <person name="Wu L."/>
            <person name="Ma J."/>
        </authorList>
    </citation>
    <scope>NUCLEOTIDE SEQUENCE [LARGE SCALE GENOMIC DNA]</scope>
    <source>
        <strain evidence="4">JCM 3272</strain>
    </source>
</reference>
<comment type="caution">
    <text evidence="3">The sequence shown here is derived from an EMBL/GenBank/DDBJ whole genome shotgun (WGS) entry which is preliminary data.</text>
</comment>
<dbReference type="Proteomes" id="UP001501444">
    <property type="component" value="Unassembled WGS sequence"/>
</dbReference>
<proteinExistence type="predicted"/>